<organism evidence="2 3">
    <name type="scientific">Alteromonas sediminis</name>
    <dbReference type="NCBI Taxonomy" id="2259342"/>
    <lineage>
        <taxon>Bacteria</taxon>
        <taxon>Pseudomonadati</taxon>
        <taxon>Pseudomonadota</taxon>
        <taxon>Gammaproteobacteria</taxon>
        <taxon>Alteromonadales</taxon>
        <taxon>Alteromonadaceae</taxon>
        <taxon>Alteromonas/Salinimonas group</taxon>
        <taxon>Alteromonas</taxon>
    </lineage>
</organism>
<evidence type="ECO:0000313" key="3">
    <source>
        <dbReference type="Proteomes" id="UP000275281"/>
    </source>
</evidence>
<protein>
    <submittedName>
        <fullName evidence="2">Glycosyltransferase family 25 protein</fullName>
    </submittedName>
</protein>
<dbReference type="CDD" id="cd06532">
    <property type="entry name" value="Glyco_transf_25"/>
    <property type="match status" value="1"/>
</dbReference>
<keyword evidence="2" id="KW-0808">Transferase</keyword>
<accession>A0A3N5ZDV7</accession>
<evidence type="ECO:0000313" key="2">
    <source>
        <dbReference type="EMBL" id="RPJ68408.1"/>
    </source>
</evidence>
<gene>
    <name evidence="2" type="ORF">DRW07_03085</name>
</gene>
<proteinExistence type="predicted"/>
<dbReference type="InterPro" id="IPR002654">
    <property type="entry name" value="Glyco_trans_25"/>
</dbReference>
<reference evidence="2 3" key="1">
    <citation type="submission" date="2018-11" db="EMBL/GenBank/DDBJ databases">
        <authorList>
            <person name="Ye M.-Q."/>
            <person name="Du Z.-J."/>
        </authorList>
    </citation>
    <scope>NUCLEOTIDE SEQUENCE [LARGE SCALE GENOMIC DNA]</scope>
    <source>
        <strain evidence="2 3">U0105</strain>
    </source>
</reference>
<evidence type="ECO:0000259" key="1">
    <source>
        <dbReference type="Pfam" id="PF01755"/>
    </source>
</evidence>
<dbReference type="GO" id="GO:0016740">
    <property type="term" value="F:transferase activity"/>
    <property type="evidence" value="ECO:0007669"/>
    <property type="project" value="UniProtKB-KW"/>
</dbReference>
<name>A0A3N5ZDV7_9ALTE</name>
<dbReference type="Proteomes" id="UP000275281">
    <property type="component" value="Unassembled WGS sequence"/>
</dbReference>
<feature type="domain" description="Glycosyl transferase family 25" evidence="1">
    <location>
        <begin position="17"/>
        <end position="225"/>
    </location>
</feature>
<dbReference type="EMBL" id="RPOK01000001">
    <property type="protein sequence ID" value="RPJ68408.1"/>
    <property type="molecule type" value="Genomic_DNA"/>
</dbReference>
<keyword evidence="3" id="KW-1185">Reference proteome</keyword>
<dbReference type="Pfam" id="PF01755">
    <property type="entry name" value="Glyco_transf_25"/>
    <property type="match status" value="1"/>
</dbReference>
<comment type="caution">
    <text evidence="2">The sequence shown here is derived from an EMBL/GenBank/DDBJ whole genome shotgun (WGS) entry which is preliminary data.</text>
</comment>
<sequence length="257" mass="30166">MPPMQSSALNILNQHFDHIYVLTLKQAEARQHNIRRILNGCNWSFFYGCDKHNLDPENLEAKGLYDDIKHKATKRTSRSMKLGEVACSISHKMMYQDMLDNGYEHVLILEDDVLPLPERIMCLTQELEQLPNDWEVLMLGYYGAKLPQLKYRIQQNVYRLFRTLKLFNWHHVSKAWIDNICMQPVSESWYEIGKVLGTHAYAINRSAAQKFLDYQSPVILQADRIFNYYKAAHPLKAYAPKQVYFTLSELSQESFIQ</sequence>
<dbReference type="OrthoDB" id="9816113at2"/>
<dbReference type="AlphaFoldDB" id="A0A3N5ZDV7"/>